<dbReference type="EMBL" id="DSZU01000134">
    <property type="protein sequence ID" value="HGV55861.1"/>
    <property type="molecule type" value="Genomic_DNA"/>
</dbReference>
<dbReference type="AlphaFoldDB" id="A0A832GP34"/>
<sequence length="183" mass="21973">MSHPKKPQPVLYFLAVMEREKDFFEGIKDYFTSSLGMVVIKSHTFDFSTFTSYYEQEMGKPLWKTFYFFEHLKEPDFLVELKHECYSLERKYTDSEGKRRINLDPGYLNLAKVVLATFKDYAHRIYLGSSVFAEVTLIYREGSYQDLPWTYPDYKEPLHKAYFNKARAYYKERLSKLDTYVDR</sequence>
<name>A0A832GP34_9BACT</name>
<dbReference type="InterPro" id="IPR025529">
    <property type="entry name" value="DUF4416"/>
</dbReference>
<comment type="caution">
    <text evidence="1">The sequence shown here is derived from an EMBL/GenBank/DDBJ whole genome shotgun (WGS) entry which is preliminary data.</text>
</comment>
<evidence type="ECO:0000313" key="1">
    <source>
        <dbReference type="EMBL" id="HGV55861.1"/>
    </source>
</evidence>
<protein>
    <submittedName>
        <fullName evidence="1">DUF4416 family protein</fullName>
    </submittedName>
</protein>
<gene>
    <name evidence="1" type="ORF">ENT73_07290</name>
</gene>
<dbReference type="Pfam" id="PF14385">
    <property type="entry name" value="DUF4416"/>
    <property type="match status" value="1"/>
</dbReference>
<reference evidence="1" key="1">
    <citation type="journal article" date="2020" name="mSystems">
        <title>Genome- and Community-Level Interaction Insights into Carbon Utilization and Element Cycling Functions of Hydrothermarchaeota in Hydrothermal Sediment.</title>
        <authorList>
            <person name="Zhou Z."/>
            <person name="Liu Y."/>
            <person name="Xu W."/>
            <person name="Pan J."/>
            <person name="Luo Z.H."/>
            <person name="Li M."/>
        </authorList>
    </citation>
    <scope>NUCLEOTIDE SEQUENCE [LARGE SCALE GENOMIC DNA]</scope>
    <source>
        <strain evidence="1">SpSt-605</strain>
    </source>
</reference>
<accession>A0A832GP34</accession>
<organism evidence="1">
    <name type="scientific">Caldimicrobium thiodismutans</name>
    <dbReference type="NCBI Taxonomy" id="1653476"/>
    <lineage>
        <taxon>Bacteria</taxon>
        <taxon>Pseudomonadati</taxon>
        <taxon>Thermodesulfobacteriota</taxon>
        <taxon>Thermodesulfobacteria</taxon>
        <taxon>Thermodesulfobacteriales</taxon>
        <taxon>Thermodesulfobacteriaceae</taxon>
        <taxon>Caldimicrobium</taxon>
    </lineage>
</organism>
<proteinExistence type="predicted"/>